<evidence type="ECO:0000256" key="9">
    <source>
        <dbReference type="PROSITE-ProRule" id="PRU00108"/>
    </source>
</evidence>
<dbReference type="GO" id="GO:0046872">
    <property type="term" value="F:metal ion binding"/>
    <property type="evidence" value="ECO:0007669"/>
    <property type="project" value="UniProtKB-KW"/>
</dbReference>
<reference evidence="15" key="1">
    <citation type="submission" date="2021-02" db="EMBL/GenBank/DDBJ databases">
        <authorList>
            <person name="Nowell W R."/>
        </authorList>
    </citation>
    <scope>NUCLEOTIDE SEQUENCE</scope>
</reference>
<dbReference type="GO" id="GO:0030182">
    <property type="term" value="P:neuron differentiation"/>
    <property type="evidence" value="ECO:0007669"/>
    <property type="project" value="TreeGrafter"/>
</dbReference>
<sequence>MTIELNFLILDDDLWFEMPQLDTSICRGCNLPIEDKYLLSVMGTYWHENCLVCTECHRQLVSTCYYKNTKIYCKRDYLQLYGVRCHRCQQVIQSDEIIMRAMGKMFHLQCFSCSQCKDLLNKGDHYVIDRDGHLLCRQDFEQNLLLMNNSQPSHHYIASDEDDSFEEECSSENRRGSKRPRTILTSIQRRKFKQAFDISSKPCRKVRENLANETGLSVRVVQVWFQNERAKMKKLQRRQQQTSECHEKKAKDLDEEGENIENRSSDESLSHSISNGFVSSNDDNKLDAVENMNLKDNGHMIMRDSLHDSVTFMMNGDEHEQMSTPIAKLYSMQSAYFCSAC</sequence>
<keyword evidence="3" id="KW-0677">Repeat</keyword>
<dbReference type="PROSITE" id="PS00027">
    <property type="entry name" value="HOMEOBOX_1"/>
    <property type="match status" value="1"/>
</dbReference>
<dbReference type="Gene3D" id="2.10.110.10">
    <property type="entry name" value="Cysteine Rich Protein"/>
    <property type="match status" value="2"/>
</dbReference>
<keyword evidence="7 9" id="KW-0371">Homeobox</keyword>
<evidence type="ECO:0000256" key="10">
    <source>
        <dbReference type="PROSITE-ProRule" id="PRU00125"/>
    </source>
</evidence>
<feature type="compositionally biased region" description="Basic and acidic residues" evidence="12">
    <location>
        <begin position="260"/>
        <end position="269"/>
    </location>
</feature>
<evidence type="ECO:0000256" key="8">
    <source>
        <dbReference type="ARBA" id="ARBA00023242"/>
    </source>
</evidence>
<protein>
    <submittedName>
        <fullName evidence="15">Uncharacterized protein</fullName>
    </submittedName>
</protein>
<dbReference type="GO" id="GO:0000977">
    <property type="term" value="F:RNA polymerase II transcription regulatory region sequence-specific DNA binding"/>
    <property type="evidence" value="ECO:0007669"/>
    <property type="project" value="TreeGrafter"/>
</dbReference>
<dbReference type="InterPro" id="IPR001781">
    <property type="entry name" value="Znf_LIM"/>
</dbReference>
<feature type="domain" description="LIM zinc-binding" evidence="13">
    <location>
        <begin position="24"/>
        <end position="83"/>
    </location>
</feature>
<keyword evidence="4 10" id="KW-0862">Zinc</keyword>
<dbReference type="SMART" id="SM00389">
    <property type="entry name" value="HOX"/>
    <property type="match status" value="1"/>
</dbReference>
<dbReference type="FunFam" id="2.10.110.10:FF:000136">
    <property type="entry name" value="LIM domain family"/>
    <property type="match status" value="1"/>
</dbReference>
<dbReference type="PROSITE" id="PS50023">
    <property type="entry name" value="LIM_DOMAIN_2"/>
    <property type="match status" value="2"/>
</dbReference>
<name>A0A814KAC1_9BILA</name>
<dbReference type="InterPro" id="IPR009057">
    <property type="entry name" value="Homeodomain-like_sf"/>
</dbReference>
<evidence type="ECO:0000313" key="16">
    <source>
        <dbReference type="EMBL" id="CAF3819580.1"/>
    </source>
</evidence>
<comment type="caution">
    <text evidence="15">The sequence shown here is derived from an EMBL/GenBank/DDBJ whole genome shotgun (WGS) entry which is preliminary data.</text>
</comment>
<feature type="region of interest" description="Disordered" evidence="12">
    <location>
        <begin position="234"/>
        <end position="284"/>
    </location>
</feature>
<dbReference type="Proteomes" id="UP000663829">
    <property type="component" value="Unassembled WGS sequence"/>
</dbReference>
<evidence type="ECO:0000256" key="4">
    <source>
        <dbReference type="ARBA" id="ARBA00022833"/>
    </source>
</evidence>
<dbReference type="SUPFAM" id="SSF46689">
    <property type="entry name" value="Homeodomain-like"/>
    <property type="match status" value="1"/>
</dbReference>
<evidence type="ECO:0000256" key="12">
    <source>
        <dbReference type="SAM" id="MobiDB-lite"/>
    </source>
</evidence>
<keyword evidence="5 10" id="KW-0440">LIM domain</keyword>
<dbReference type="CDD" id="cd00086">
    <property type="entry name" value="homeodomain"/>
    <property type="match status" value="1"/>
</dbReference>
<evidence type="ECO:0000256" key="3">
    <source>
        <dbReference type="ARBA" id="ARBA00022737"/>
    </source>
</evidence>
<dbReference type="SUPFAM" id="SSF57716">
    <property type="entry name" value="Glucocorticoid receptor-like (DNA-binding domain)"/>
    <property type="match status" value="2"/>
</dbReference>
<dbReference type="Gene3D" id="1.10.10.60">
    <property type="entry name" value="Homeodomain-like"/>
    <property type="match status" value="1"/>
</dbReference>
<dbReference type="GO" id="GO:0000981">
    <property type="term" value="F:DNA-binding transcription factor activity, RNA polymerase II-specific"/>
    <property type="evidence" value="ECO:0007669"/>
    <property type="project" value="InterPro"/>
</dbReference>
<evidence type="ECO:0000256" key="1">
    <source>
        <dbReference type="ARBA" id="ARBA00004123"/>
    </source>
</evidence>
<proteinExistence type="predicted"/>
<dbReference type="InterPro" id="IPR001356">
    <property type="entry name" value="HD"/>
</dbReference>
<dbReference type="FunFam" id="2.10.110.10:FF:000006">
    <property type="entry name" value="LIM homeobox transcription factor 1-beta"/>
    <property type="match status" value="1"/>
</dbReference>
<dbReference type="GO" id="GO:0005634">
    <property type="term" value="C:nucleus"/>
    <property type="evidence" value="ECO:0007669"/>
    <property type="project" value="UniProtKB-SubCell"/>
</dbReference>
<keyword evidence="8 9" id="KW-0539">Nucleus</keyword>
<dbReference type="SMART" id="SM00132">
    <property type="entry name" value="LIM"/>
    <property type="match status" value="2"/>
</dbReference>
<dbReference type="Pfam" id="PF00412">
    <property type="entry name" value="LIM"/>
    <property type="match status" value="2"/>
</dbReference>
<dbReference type="EMBL" id="CAJNOQ010004225">
    <property type="protein sequence ID" value="CAF1049918.1"/>
    <property type="molecule type" value="Genomic_DNA"/>
</dbReference>
<feature type="DNA-binding region" description="Homeobox" evidence="9">
    <location>
        <begin position="177"/>
        <end position="236"/>
    </location>
</feature>
<dbReference type="PANTHER" id="PTHR24208:SF166">
    <property type="entry name" value="LIM HOMEOBOX TRANSCRIPTION FACTOR 1 ALPHA, ISOFORM B"/>
    <property type="match status" value="1"/>
</dbReference>
<evidence type="ECO:0000256" key="2">
    <source>
        <dbReference type="ARBA" id="ARBA00022723"/>
    </source>
</evidence>
<keyword evidence="17" id="KW-1185">Reference proteome</keyword>
<dbReference type="Pfam" id="PF00046">
    <property type="entry name" value="Homeodomain"/>
    <property type="match status" value="1"/>
</dbReference>
<dbReference type="FunFam" id="1.10.10.60:FF:000448">
    <property type="entry name" value="LIM/homeobox protein Lhx4"/>
    <property type="match status" value="1"/>
</dbReference>
<dbReference type="InterPro" id="IPR050453">
    <property type="entry name" value="LIM_Homeobox_TF"/>
</dbReference>
<keyword evidence="2 10" id="KW-0479">Metal-binding</keyword>
<evidence type="ECO:0000256" key="5">
    <source>
        <dbReference type="ARBA" id="ARBA00023038"/>
    </source>
</evidence>
<evidence type="ECO:0000259" key="14">
    <source>
        <dbReference type="PROSITE" id="PS50071"/>
    </source>
</evidence>
<accession>A0A814KAC1</accession>
<keyword evidence="6 9" id="KW-0238">DNA-binding</keyword>
<comment type="subcellular location">
    <subcellularLocation>
        <location evidence="1 9 11">Nucleus</location>
    </subcellularLocation>
</comment>
<evidence type="ECO:0000259" key="13">
    <source>
        <dbReference type="PROSITE" id="PS50023"/>
    </source>
</evidence>
<evidence type="ECO:0000313" key="17">
    <source>
        <dbReference type="Proteomes" id="UP000663829"/>
    </source>
</evidence>
<evidence type="ECO:0000313" key="15">
    <source>
        <dbReference type="EMBL" id="CAF1049918.1"/>
    </source>
</evidence>
<dbReference type="PROSITE" id="PS50071">
    <property type="entry name" value="HOMEOBOX_2"/>
    <property type="match status" value="1"/>
</dbReference>
<dbReference type="AlphaFoldDB" id="A0A814KAC1"/>
<gene>
    <name evidence="15" type="ORF">GPM918_LOCUS16228</name>
    <name evidence="16" type="ORF">SRO942_LOCUS16228</name>
</gene>
<feature type="domain" description="LIM zinc-binding" evidence="13">
    <location>
        <begin position="84"/>
        <end position="146"/>
    </location>
</feature>
<evidence type="ECO:0000256" key="6">
    <source>
        <dbReference type="ARBA" id="ARBA00023125"/>
    </source>
</evidence>
<dbReference type="PANTHER" id="PTHR24208">
    <property type="entry name" value="LIM/HOMEOBOX PROTEIN LHX"/>
    <property type="match status" value="1"/>
</dbReference>
<evidence type="ECO:0000256" key="7">
    <source>
        <dbReference type="ARBA" id="ARBA00023155"/>
    </source>
</evidence>
<dbReference type="OrthoDB" id="6159439at2759"/>
<evidence type="ECO:0000256" key="11">
    <source>
        <dbReference type="RuleBase" id="RU000682"/>
    </source>
</evidence>
<feature type="domain" description="Homeobox" evidence="14">
    <location>
        <begin position="175"/>
        <end position="235"/>
    </location>
</feature>
<organism evidence="15 17">
    <name type="scientific">Didymodactylos carnosus</name>
    <dbReference type="NCBI Taxonomy" id="1234261"/>
    <lineage>
        <taxon>Eukaryota</taxon>
        <taxon>Metazoa</taxon>
        <taxon>Spiralia</taxon>
        <taxon>Gnathifera</taxon>
        <taxon>Rotifera</taxon>
        <taxon>Eurotatoria</taxon>
        <taxon>Bdelloidea</taxon>
        <taxon>Philodinida</taxon>
        <taxon>Philodinidae</taxon>
        <taxon>Didymodactylos</taxon>
    </lineage>
</organism>
<dbReference type="EMBL" id="CAJOBC010004225">
    <property type="protein sequence ID" value="CAF3819580.1"/>
    <property type="molecule type" value="Genomic_DNA"/>
</dbReference>
<dbReference type="InterPro" id="IPR017970">
    <property type="entry name" value="Homeobox_CS"/>
</dbReference>
<dbReference type="Proteomes" id="UP000681722">
    <property type="component" value="Unassembled WGS sequence"/>
</dbReference>
<feature type="compositionally biased region" description="Polar residues" evidence="12">
    <location>
        <begin position="270"/>
        <end position="281"/>
    </location>
</feature>
<dbReference type="PROSITE" id="PS00478">
    <property type="entry name" value="LIM_DOMAIN_1"/>
    <property type="match status" value="2"/>
</dbReference>